<sequence>MICALREKCAAAGFDLCDPIHTRWYNDIIEEEGHVEKGTLQKISEPPAISEGTGDGEGLHYNAVLIGNSKSIWPKFIAWLTSQYEKRLEKNGDHCDKDEIFDQVLNENPFDTFVTETLSQVFQLCCSVPTEGGVASQLSSYEFYWSNGVHYKVDLDDITHGTESAHRTNGNYHCYASQKSSFLVSMQRVAKATGEYWHDDEGTKLCVHPKFGTWKAFRAVVVFHKMQKAEEPQLSIPKAPPLCPCPVAAQDIQKAKEVMDYALKMSAGENGDHSGYGGSSTYANLCTYLHNSVTSGSDWSKVSPTMRPWIQLRDCISLGREDYKYCDNQLLYHYTKDPEILKREIKR</sequence>
<dbReference type="EMBL" id="HBJA01141972">
    <property type="protein sequence ID" value="CAE0837487.1"/>
    <property type="molecule type" value="Transcribed_RNA"/>
</dbReference>
<organism evidence="1">
    <name type="scientific">Eutreptiella gymnastica</name>
    <dbReference type="NCBI Taxonomy" id="73025"/>
    <lineage>
        <taxon>Eukaryota</taxon>
        <taxon>Discoba</taxon>
        <taxon>Euglenozoa</taxon>
        <taxon>Euglenida</taxon>
        <taxon>Spirocuta</taxon>
        <taxon>Euglenophyceae</taxon>
        <taxon>Eutreptiales</taxon>
        <taxon>Eutreptiaceae</taxon>
        <taxon>Eutreptiella</taxon>
    </lineage>
</organism>
<protein>
    <recommendedName>
        <fullName evidence="2">Cyanocobalamin reductase (cyanide-eliminating)</fullName>
    </recommendedName>
</protein>
<gene>
    <name evidence="1" type="ORF">EGYM00163_LOCUS48859</name>
</gene>
<dbReference type="AlphaFoldDB" id="A0A7S4LLN6"/>
<evidence type="ECO:0000313" key="1">
    <source>
        <dbReference type="EMBL" id="CAE0837487.1"/>
    </source>
</evidence>
<proteinExistence type="predicted"/>
<reference evidence="1" key="1">
    <citation type="submission" date="2021-01" db="EMBL/GenBank/DDBJ databases">
        <authorList>
            <person name="Corre E."/>
            <person name="Pelletier E."/>
            <person name="Niang G."/>
            <person name="Scheremetjew M."/>
            <person name="Finn R."/>
            <person name="Kale V."/>
            <person name="Holt S."/>
            <person name="Cochrane G."/>
            <person name="Meng A."/>
            <person name="Brown T."/>
            <person name="Cohen L."/>
        </authorList>
    </citation>
    <scope>NUCLEOTIDE SEQUENCE</scope>
    <source>
        <strain evidence="1">CCMP1594</strain>
    </source>
</reference>
<evidence type="ECO:0008006" key="2">
    <source>
        <dbReference type="Google" id="ProtNLM"/>
    </source>
</evidence>
<accession>A0A7S4LLN6</accession>
<name>A0A7S4LLN6_9EUGL</name>